<dbReference type="PRINTS" id="PR00625">
    <property type="entry name" value="JDOMAIN"/>
</dbReference>
<dbReference type="PROSITE" id="PS50076">
    <property type="entry name" value="DNAJ_2"/>
    <property type="match status" value="1"/>
</dbReference>
<gene>
    <name evidence="4" type="ORF">LJ656_06570</name>
</gene>
<dbReference type="PANTHER" id="PTHR44145:SF3">
    <property type="entry name" value="DNAJ HOMOLOG SUBFAMILY A MEMBER 3, MITOCHONDRIAL"/>
    <property type="match status" value="1"/>
</dbReference>
<keyword evidence="5" id="KW-1185">Reference proteome</keyword>
<reference evidence="4 5" key="1">
    <citation type="submission" date="2021-11" db="EMBL/GenBank/DDBJ databases">
        <authorList>
            <person name="Oh E.-T."/>
            <person name="Kim S.-B."/>
        </authorList>
    </citation>
    <scope>NUCLEOTIDE SEQUENCE [LARGE SCALE GENOMIC DNA]</scope>
    <source>
        <strain evidence="4 5">MMS20-SJTR3</strain>
    </source>
</reference>
<evidence type="ECO:0000259" key="3">
    <source>
        <dbReference type="PROSITE" id="PS50076"/>
    </source>
</evidence>
<feature type="domain" description="J" evidence="3">
    <location>
        <begin position="7"/>
        <end position="72"/>
    </location>
</feature>
<dbReference type="PANTHER" id="PTHR44145">
    <property type="entry name" value="DNAJ HOMOLOG SUBFAMILY A MEMBER 3, MITOCHONDRIAL"/>
    <property type="match status" value="1"/>
</dbReference>
<feature type="region of interest" description="Disordered" evidence="2">
    <location>
        <begin position="101"/>
        <end position="139"/>
    </location>
</feature>
<dbReference type="InterPro" id="IPR036869">
    <property type="entry name" value="J_dom_sf"/>
</dbReference>
<evidence type="ECO:0000256" key="1">
    <source>
        <dbReference type="ARBA" id="ARBA00023186"/>
    </source>
</evidence>
<dbReference type="InterPro" id="IPR001623">
    <property type="entry name" value="DnaJ_domain"/>
</dbReference>
<feature type="region of interest" description="Disordered" evidence="2">
    <location>
        <begin position="177"/>
        <end position="212"/>
    </location>
</feature>
<protein>
    <submittedName>
        <fullName evidence="4">J domain-containing protein</fullName>
    </submittedName>
</protein>
<accession>A0ABS8JRA1</accession>
<evidence type="ECO:0000256" key="2">
    <source>
        <dbReference type="SAM" id="MobiDB-lite"/>
    </source>
</evidence>
<keyword evidence="1" id="KW-0143">Chaperone</keyword>
<dbReference type="CDD" id="cd06257">
    <property type="entry name" value="DnaJ"/>
    <property type="match status" value="1"/>
</dbReference>
<dbReference type="SUPFAM" id="SSF46565">
    <property type="entry name" value="Chaperone J-domain"/>
    <property type="match status" value="1"/>
</dbReference>
<dbReference type="InterPro" id="IPR051938">
    <property type="entry name" value="Apopto_cytoskel_mod"/>
</dbReference>
<dbReference type="Proteomes" id="UP001431019">
    <property type="component" value="Unassembled WGS sequence"/>
</dbReference>
<dbReference type="Gene3D" id="1.10.287.110">
    <property type="entry name" value="DnaJ domain"/>
    <property type="match status" value="1"/>
</dbReference>
<evidence type="ECO:0000313" key="4">
    <source>
        <dbReference type="EMBL" id="MCC8392248.1"/>
    </source>
</evidence>
<dbReference type="EMBL" id="JAJITD010000003">
    <property type="protein sequence ID" value="MCC8392248.1"/>
    <property type="molecule type" value="Genomic_DNA"/>
</dbReference>
<feature type="compositionally biased region" description="Low complexity" evidence="2">
    <location>
        <begin position="188"/>
        <end position="197"/>
    </location>
</feature>
<name>A0ABS8JRA1_9BURK</name>
<organism evidence="4 5">
    <name type="scientific">Paraburkholderia sejongensis</name>
    <dbReference type="NCBI Taxonomy" id="2886946"/>
    <lineage>
        <taxon>Bacteria</taxon>
        <taxon>Pseudomonadati</taxon>
        <taxon>Pseudomonadota</taxon>
        <taxon>Betaproteobacteria</taxon>
        <taxon>Burkholderiales</taxon>
        <taxon>Burkholderiaceae</taxon>
        <taxon>Paraburkholderia</taxon>
    </lineage>
</organism>
<proteinExistence type="predicted"/>
<dbReference type="SMART" id="SM00271">
    <property type="entry name" value="DnaJ"/>
    <property type="match status" value="1"/>
</dbReference>
<comment type="caution">
    <text evidence="4">The sequence shown here is derived from an EMBL/GenBank/DDBJ whole genome shotgun (WGS) entry which is preliminary data.</text>
</comment>
<evidence type="ECO:0000313" key="5">
    <source>
        <dbReference type="Proteomes" id="UP001431019"/>
    </source>
</evidence>
<dbReference type="Pfam" id="PF00226">
    <property type="entry name" value="DnaJ"/>
    <property type="match status" value="1"/>
</dbReference>
<sequence length="373" mass="40256">MGEKIHSHYDNLKVSRDAPPEVIRAAYKTLSQKHHPDRRPDDPDAVNVMKIINGSYEVLSDPVKRRAHDEWLARKEREAATHAIPAAPPPFLDLADESYASPQAPIRPRPAPHARGARSRPGPGQKPRSTWTWTTKHSHRTRRFRFPVGPRLWIPLALLGIVGVKALVLDEAPTLDVRPTQYDPSRGATAALPAPAASNEDRKHAGTDAATHAAVSPASIEAAALAAAAAAATPAVPPARPIAPNGTAWPTEAGYIEGEAIRQNSGHWQVTVDNARNDFGVFAKLTWVDSIAHVPVRQFYIPAGASFTLSDITPGNYDIRYQDVMTGSLFKSETFNLPEQGAASEAEAAGPRITLYPAADGTARPVPIAEADF</sequence>